<dbReference type="PANTHER" id="PTHR43053:SF3">
    <property type="entry name" value="ALPHA-GALACTOSIDASE C-RELATED"/>
    <property type="match status" value="1"/>
</dbReference>
<dbReference type="SUPFAM" id="SSF51445">
    <property type="entry name" value="(Trans)glycosidases"/>
    <property type="match status" value="1"/>
</dbReference>
<dbReference type="InterPro" id="IPR002252">
    <property type="entry name" value="Glyco_hydro_36"/>
</dbReference>
<feature type="region of interest" description="Disordered" evidence="3">
    <location>
        <begin position="828"/>
        <end position="847"/>
    </location>
</feature>
<gene>
    <name evidence="4" type="ORF">AMON00008_LOCUS44167</name>
</gene>
<dbReference type="Gene3D" id="3.20.20.70">
    <property type="entry name" value="Aldolase class I"/>
    <property type="match status" value="1"/>
</dbReference>
<dbReference type="InterPro" id="IPR013785">
    <property type="entry name" value="Aldolase_TIM"/>
</dbReference>
<organism evidence="4">
    <name type="scientific">Alexandrium monilatum</name>
    <dbReference type="NCBI Taxonomy" id="311494"/>
    <lineage>
        <taxon>Eukaryota</taxon>
        <taxon>Sar</taxon>
        <taxon>Alveolata</taxon>
        <taxon>Dinophyceae</taxon>
        <taxon>Gonyaulacales</taxon>
        <taxon>Pyrocystaceae</taxon>
        <taxon>Alexandrium</taxon>
    </lineage>
</organism>
<evidence type="ECO:0008006" key="5">
    <source>
        <dbReference type="Google" id="ProtNLM"/>
    </source>
</evidence>
<dbReference type="InterPro" id="IPR017853">
    <property type="entry name" value="GH"/>
</dbReference>
<evidence type="ECO:0000313" key="4">
    <source>
        <dbReference type="EMBL" id="CAE4632717.1"/>
    </source>
</evidence>
<dbReference type="GO" id="GO:0004557">
    <property type="term" value="F:alpha-galactosidase activity"/>
    <property type="evidence" value="ECO:0007669"/>
    <property type="project" value="InterPro"/>
</dbReference>
<dbReference type="CDD" id="cd14791">
    <property type="entry name" value="GH36"/>
    <property type="match status" value="1"/>
</dbReference>
<evidence type="ECO:0000256" key="3">
    <source>
        <dbReference type="SAM" id="MobiDB-lite"/>
    </source>
</evidence>
<proteinExistence type="predicted"/>
<dbReference type="Pfam" id="PF02065">
    <property type="entry name" value="Melibiase"/>
    <property type="match status" value="1"/>
</dbReference>
<accession>A0A7S4V9M7</accession>
<evidence type="ECO:0000256" key="2">
    <source>
        <dbReference type="ARBA" id="ARBA00023295"/>
    </source>
</evidence>
<dbReference type="GO" id="GO:0016052">
    <property type="term" value="P:carbohydrate catabolic process"/>
    <property type="evidence" value="ECO:0007669"/>
    <property type="project" value="InterPro"/>
</dbReference>
<keyword evidence="2" id="KW-0326">Glycosidase</keyword>
<reference evidence="4" key="1">
    <citation type="submission" date="2021-01" db="EMBL/GenBank/DDBJ databases">
        <authorList>
            <person name="Corre E."/>
            <person name="Pelletier E."/>
            <person name="Niang G."/>
            <person name="Scheremetjew M."/>
            <person name="Finn R."/>
            <person name="Kale V."/>
            <person name="Holt S."/>
            <person name="Cochrane G."/>
            <person name="Meng A."/>
            <person name="Brown T."/>
            <person name="Cohen L."/>
        </authorList>
    </citation>
    <scope>NUCLEOTIDE SEQUENCE</scope>
    <source>
        <strain evidence="4">CCMP3105</strain>
    </source>
</reference>
<name>A0A7S4V9M7_9DINO</name>
<sequence length="874" mass="93939">MAKSGKSLSLNGQEVLLEEASWMLEAEQLRLRISAPQLHGVQGSGSGSRWTAGLSFAGAERTQQPVDVPNVGSTPGLVIAGHEQVQGLAPASPWAFSWRLTLALNRDGLLMQLAFDLDSAAPPDIRLEHVCLAPMELCARQACAAPTEAVADGASARSPICRAVHSWLLGGRRESKRAAEHSSFLVNGWQSFGFSGILHGAAPQPRTPLPYFSGAFHMGASLPGSVVGTDPDVLVSDLLGAFWLHGTGGVVAGFLGQERTFGGLAAHSSATPLRLLLFAEFGVASQPGTALSTDWAMVQLLPPSPHAEGSSQTGLQALQRHLATTAAHMRVPRCKPQPVGWCSWYCHGPKVSAQLMAESLEGIVSHQKGGALPLDLFQVDDGWQSCWGDWLTPHPERFPDGLRPLAAAARDAGLVPGIWLAPAALVAGSRLCEEHPDWLLRLPSGRPLTCGFTAPGHWMLGLDATNPEVIAHVRRVIRTVVQEWGFGYLKCDFLHCAAMPGARRFDPSVSRAGALARLIGAVREAAGDETYVLACGAPLGPCIGRVDAIRVSADTAESWLPKVVDVPLIRRLFERDQTNMPAARNMVRSSLARLPMHRVLWNNDPDCLILRDSVPLPEAQARATVAAFSSGSLVFSDSLDTVPDERLAILKVLLPPLPHAAHHIDFLGNDIPSLLVMDLQPGQEAAEMGQWHLLALFHWTDASDALEAELQLPARLADGLGEPASRRWHVFEFWSGTYEQSVGSVCSKVRGLQPRCCRLFAIREVRPDVPQLVGSDVHVSCGLEVGLWRSEAPPSAGRAALQLSLTTVRTVKAPRLWFFLPGAGTERPPRVVSASGAGPQPTPSEQGLHVSGDVWRLTFPTVLANDSTAFRVEW</sequence>
<dbReference type="AlphaFoldDB" id="A0A7S4V9M7"/>
<protein>
    <recommendedName>
        <fullName evidence="5">Alpha-galactosidase</fullName>
    </recommendedName>
</protein>
<keyword evidence="1" id="KW-0378">Hydrolase</keyword>
<dbReference type="EMBL" id="HBNR01062626">
    <property type="protein sequence ID" value="CAE4632717.1"/>
    <property type="molecule type" value="Transcribed_RNA"/>
</dbReference>
<evidence type="ECO:0000256" key="1">
    <source>
        <dbReference type="ARBA" id="ARBA00022801"/>
    </source>
</evidence>
<dbReference type="PANTHER" id="PTHR43053">
    <property type="entry name" value="GLYCOSIDASE FAMILY 31"/>
    <property type="match status" value="1"/>
</dbReference>
<dbReference type="InterPro" id="IPR050985">
    <property type="entry name" value="Alpha-glycosidase_related"/>
</dbReference>